<dbReference type="Proteomes" id="UP000054874">
    <property type="component" value="Unassembled WGS sequence"/>
</dbReference>
<proteinExistence type="predicted"/>
<dbReference type="PANTHER" id="PTHR38462:SF1">
    <property type="entry name" value="YPRB RIBONUCLEASE H-LIKE DOMAIN-CONTAINING PROTEIN"/>
    <property type="match status" value="1"/>
</dbReference>
<dbReference type="PANTHER" id="PTHR38462">
    <property type="entry name" value="EXONUCLEASE-LIKE PROTEIN"/>
    <property type="match status" value="1"/>
</dbReference>
<evidence type="ECO:0000313" key="2">
    <source>
        <dbReference type="EMBL" id="KSV59524.1"/>
    </source>
</evidence>
<dbReference type="GO" id="GO:0003676">
    <property type="term" value="F:nucleic acid binding"/>
    <property type="evidence" value="ECO:0007669"/>
    <property type="project" value="InterPro"/>
</dbReference>
<protein>
    <recommendedName>
        <fullName evidence="1">YprB ribonuclease H-like domain-containing protein</fullName>
    </recommendedName>
</protein>
<comment type="caution">
    <text evidence="2">The sequence shown here is derived from an EMBL/GenBank/DDBJ whole genome shotgun (WGS) entry which is preliminary data.</text>
</comment>
<evidence type="ECO:0000259" key="1">
    <source>
        <dbReference type="Pfam" id="PF13482"/>
    </source>
</evidence>
<dbReference type="OrthoDB" id="9790530at2"/>
<dbReference type="InterPro" id="IPR012337">
    <property type="entry name" value="RNaseH-like_sf"/>
</dbReference>
<reference evidence="2 3" key="1">
    <citation type="submission" date="2015-11" db="EMBL/GenBank/DDBJ databases">
        <title>Butyribacter intestini gen. nov., sp. nov., a butyric acid-producing bacterium of the family Lachnospiraceae isolated from the human faeces.</title>
        <authorList>
            <person name="Zou Y."/>
            <person name="Xue W."/>
            <person name="Luo G."/>
            <person name="Lv M."/>
        </authorList>
    </citation>
    <scope>NUCLEOTIDE SEQUENCE [LARGE SCALE GENOMIC DNA]</scope>
    <source>
        <strain evidence="2 3">ACET-33324</strain>
    </source>
</reference>
<dbReference type="SUPFAM" id="SSF53098">
    <property type="entry name" value="Ribonuclease H-like"/>
    <property type="match status" value="1"/>
</dbReference>
<dbReference type="InterPro" id="IPR038720">
    <property type="entry name" value="YprB_RNase_H-like_dom"/>
</dbReference>
<dbReference type="InterPro" id="IPR036397">
    <property type="entry name" value="RNaseH_sf"/>
</dbReference>
<dbReference type="EMBL" id="LNAM01000113">
    <property type="protein sequence ID" value="KSV59524.1"/>
    <property type="molecule type" value="Genomic_DNA"/>
</dbReference>
<dbReference type="Gene3D" id="3.30.420.10">
    <property type="entry name" value="Ribonuclease H-like superfamily/Ribonuclease H"/>
    <property type="match status" value="1"/>
</dbReference>
<organism evidence="2 3">
    <name type="scientific">Acetivibrio ethanolgignens</name>
    <dbReference type="NCBI Taxonomy" id="290052"/>
    <lineage>
        <taxon>Bacteria</taxon>
        <taxon>Bacillati</taxon>
        <taxon>Bacillota</taxon>
        <taxon>Clostridia</taxon>
        <taxon>Eubacteriales</taxon>
        <taxon>Oscillospiraceae</taxon>
        <taxon>Acetivibrio</taxon>
    </lineage>
</organism>
<evidence type="ECO:0000313" key="3">
    <source>
        <dbReference type="Proteomes" id="UP000054874"/>
    </source>
</evidence>
<dbReference type="AlphaFoldDB" id="A0A0V8QG39"/>
<dbReference type="Pfam" id="PF13482">
    <property type="entry name" value="RNase_H_2"/>
    <property type="match status" value="1"/>
</dbReference>
<name>A0A0V8QG39_9FIRM</name>
<accession>A0A0V8QG39</accession>
<dbReference type="RefSeq" id="WP_058352232.1">
    <property type="nucleotide sequence ID" value="NZ_CABMMD010000113.1"/>
</dbReference>
<gene>
    <name evidence="2" type="ORF">ASU35_08425</name>
</gene>
<keyword evidence="3" id="KW-1185">Reference proteome</keyword>
<sequence>MLTFESPFTPEAKAFGPSGSPPEKLLYFDIETTGLSADTSSLYLIGCLYYRDKSWYTIQWFADDYQSEATLLTAFFTFMEAFDILIHYNGTSFDIPYLQKKCHQHRLSFSFDKIQSLDIYKELTPYKKLLPLPNLKQKTVEKALGICRKDKYDGGQLIQVYVEYIHKKLKQEDGCETCLSLLLLHNCEDLQGLLQISSLLLPPTISSCSGNVLSGNEISFELSLPYRLHTSFLCKKNAVQLALEGNCGRLTLFPLVGELRYFYPDYKNYYYLPMEDTAIHKSVATYVEKEYRQKAKASNCYTRRKGCFLPVPPGFFFPKETPLFYQEYKEKTAWFEITEDFLTDSFCLLAYLKESLK</sequence>
<dbReference type="STRING" id="290052.ASU35_08425"/>
<feature type="domain" description="YprB ribonuclease H-like" evidence="1">
    <location>
        <begin position="26"/>
        <end position="198"/>
    </location>
</feature>